<proteinExistence type="predicted"/>
<feature type="region of interest" description="Disordered" evidence="1">
    <location>
        <begin position="56"/>
        <end position="77"/>
    </location>
</feature>
<dbReference type="EMBL" id="JANPWB010000002">
    <property type="protein sequence ID" value="KAJ1210013.1"/>
    <property type="molecule type" value="Genomic_DNA"/>
</dbReference>
<gene>
    <name evidence="2" type="ORF">NDU88_005381</name>
</gene>
<sequence>MSPLGPQLSEWRRDVSVWAQAELQALRREEDWGIRMRPLAPLWNEILEDWEALRREAEGKRESGEGEAPLEDGRGAA</sequence>
<evidence type="ECO:0000256" key="1">
    <source>
        <dbReference type="SAM" id="MobiDB-lite"/>
    </source>
</evidence>
<protein>
    <submittedName>
        <fullName evidence="2">Uncharacterized protein</fullName>
    </submittedName>
</protein>
<comment type="caution">
    <text evidence="2">The sequence shown here is derived from an EMBL/GenBank/DDBJ whole genome shotgun (WGS) entry which is preliminary data.</text>
</comment>
<evidence type="ECO:0000313" key="2">
    <source>
        <dbReference type="EMBL" id="KAJ1210013.1"/>
    </source>
</evidence>
<dbReference type="Proteomes" id="UP001066276">
    <property type="component" value="Chromosome 1_2"/>
</dbReference>
<reference evidence="2" key="1">
    <citation type="journal article" date="2022" name="bioRxiv">
        <title>Sequencing and chromosome-scale assembly of the giantPleurodeles waltlgenome.</title>
        <authorList>
            <person name="Brown T."/>
            <person name="Elewa A."/>
            <person name="Iarovenko S."/>
            <person name="Subramanian E."/>
            <person name="Araus A.J."/>
            <person name="Petzold A."/>
            <person name="Susuki M."/>
            <person name="Suzuki K.-i.T."/>
            <person name="Hayashi T."/>
            <person name="Toyoda A."/>
            <person name="Oliveira C."/>
            <person name="Osipova E."/>
            <person name="Leigh N.D."/>
            <person name="Simon A."/>
            <person name="Yun M.H."/>
        </authorList>
    </citation>
    <scope>NUCLEOTIDE SEQUENCE</scope>
    <source>
        <strain evidence="2">20211129_DDA</strain>
        <tissue evidence="2">Liver</tissue>
    </source>
</reference>
<name>A0AAV7W9E8_PLEWA</name>
<accession>A0AAV7W9E8</accession>
<keyword evidence="3" id="KW-1185">Reference proteome</keyword>
<evidence type="ECO:0000313" key="3">
    <source>
        <dbReference type="Proteomes" id="UP001066276"/>
    </source>
</evidence>
<organism evidence="2 3">
    <name type="scientific">Pleurodeles waltl</name>
    <name type="common">Iberian ribbed newt</name>
    <dbReference type="NCBI Taxonomy" id="8319"/>
    <lineage>
        <taxon>Eukaryota</taxon>
        <taxon>Metazoa</taxon>
        <taxon>Chordata</taxon>
        <taxon>Craniata</taxon>
        <taxon>Vertebrata</taxon>
        <taxon>Euteleostomi</taxon>
        <taxon>Amphibia</taxon>
        <taxon>Batrachia</taxon>
        <taxon>Caudata</taxon>
        <taxon>Salamandroidea</taxon>
        <taxon>Salamandridae</taxon>
        <taxon>Pleurodelinae</taxon>
        <taxon>Pleurodeles</taxon>
    </lineage>
</organism>
<dbReference type="AlphaFoldDB" id="A0AAV7W9E8"/>